<dbReference type="Proteomes" id="UP000039865">
    <property type="component" value="Unassembled WGS sequence"/>
</dbReference>
<gene>
    <name evidence="1" type="primary">Contig4610.g4925</name>
    <name evidence="1" type="ORF">STYLEM_685</name>
</gene>
<dbReference type="EMBL" id="CCKQ01000639">
    <property type="protein sequence ID" value="CDW71737.1"/>
    <property type="molecule type" value="Genomic_DNA"/>
</dbReference>
<accession>A0A077ZP47</accession>
<reference evidence="1 2" key="1">
    <citation type="submission" date="2014-06" db="EMBL/GenBank/DDBJ databases">
        <authorList>
            <person name="Swart Estienne"/>
        </authorList>
    </citation>
    <scope>NUCLEOTIDE SEQUENCE [LARGE SCALE GENOMIC DNA]</scope>
    <source>
        <strain evidence="1 2">130c</strain>
    </source>
</reference>
<evidence type="ECO:0000313" key="2">
    <source>
        <dbReference type="Proteomes" id="UP000039865"/>
    </source>
</evidence>
<name>A0A077ZP47_STYLE</name>
<organism evidence="1 2">
    <name type="scientific">Stylonychia lemnae</name>
    <name type="common">Ciliate</name>
    <dbReference type="NCBI Taxonomy" id="5949"/>
    <lineage>
        <taxon>Eukaryota</taxon>
        <taxon>Sar</taxon>
        <taxon>Alveolata</taxon>
        <taxon>Ciliophora</taxon>
        <taxon>Intramacronucleata</taxon>
        <taxon>Spirotrichea</taxon>
        <taxon>Stichotrichia</taxon>
        <taxon>Sporadotrichida</taxon>
        <taxon>Oxytrichidae</taxon>
        <taxon>Stylonychinae</taxon>
        <taxon>Stylonychia</taxon>
    </lineage>
</organism>
<evidence type="ECO:0000313" key="1">
    <source>
        <dbReference type="EMBL" id="CDW71737.1"/>
    </source>
</evidence>
<sequence>MDAILNEINQQQSNRYQMIYKRCSNFISTCVLDIDSWKKNYPEKNHKHYFINKSLLIKVCTPFPGLNSQIGKNIKNTADKNLVAKSTFELAQGAGLSYQIAIFMGQSFQKNSLNFQMQEASAEDDLSVFIIYDYNISVQTKGFY</sequence>
<protein>
    <submittedName>
        <fullName evidence="1">Uncharacterized protein</fullName>
    </submittedName>
</protein>
<dbReference type="InParanoid" id="A0A077ZP47"/>
<dbReference type="AlphaFoldDB" id="A0A077ZP47"/>
<proteinExistence type="predicted"/>
<keyword evidence="2" id="KW-1185">Reference proteome</keyword>